<dbReference type="AlphaFoldDB" id="A0A2H9VR26"/>
<dbReference type="PANTHER" id="PTHR31490:SF90">
    <property type="entry name" value="ENDO-1,4-BETA-XYLANASE A"/>
    <property type="match status" value="1"/>
</dbReference>
<dbReference type="PROSITE" id="PS00591">
    <property type="entry name" value="GH10_1"/>
    <property type="match status" value="1"/>
</dbReference>
<evidence type="ECO:0000313" key="9">
    <source>
        <dbReference type="EMBL" id="PJJ83270.1"/>
    </source>
</evidence>
<dbReference type="InterPro" id="IPR031158">
    <property type="entry name" value="GH10_AS"/>
</dbReference>
<evidence type="ECO:0000256" key="1">
    <source>
        <dbReference type="ARBA" id="ARBA00022801"/>
    </source>
</evidence>
<dbReference type="EC" id="3.2.1.8" evidence="6"/>
<feature type="region of interest" description="Disordered" evidence="7">
    <location>
        <begin position="364"/>
        <end position="411"/>
    </location>
</feature>
<feature type="compositionally biased region" description="Pro residues" evidence="7">
    <location>
        <begin position="378"/>
        <end position="389"/>
    </location>
</feature>
<dbReference type="PANTHER" id="PTHR31490">
    <property type="entry name" value="GLYCOSYL HYDROLASE"/>
    <property type="match status" value="1"/>
</dbReference>
<sequence length="440" mass="48581">MSNLYRSLSAVKKRHAKNAVVALALGSAIVAVQWVDPKPAVKKDGAISAFLAEKGLKDYYKDYFSIGVAVNVRNTSGGDETELIKKEFNSITPENDMKMVSVHPSEHVWNWENADKIVDFAVKNGIKIRGHNLLWHTQVGAWMFKDSLTGQNVSKEVLLSRLKTHITTVVNRYKGKIYAWDVVNEAIDDKEDVFMRNSLWYQIAGDDFIPAAFTYAHEADPKVELYYNDYNESNPTKRDKIYKLVKSLLDKKIPITGIGLQCHWKVETPSTDDIRAAFAKYASLGVKLQVTELDVTVRRPTKPGETPDTIAAYTPEMSARQTARYKEIFEIFRENKKYLNNVTFWNVADRGSWLDGRNSLAGGAAATQAAPGQGPRPQGAPPAGGPPAGAPQAGARPAGGPPAGGPPRGFGGPRLKAYPLLFGVNLERKPAYFAVVDFKK</sequence>
<reference evidence="9 10" key="1">
    <citation type="submission" date="2017-11" db="EMBL/GenBank/DDBJ databases">
        <title>Genomic Encyclopedia of Archaeal and Bacterial Type Strains, Phase II (KMG-II): From Individual Species to Whole Genera.</title>
        <authorList>
            <person name="Goeker M."/>
        </authorList>
    </citation>
    <scope>NUCLEOTIDE SEQUENCE [LARGE SCALE GENOMIC DNA]</scope>
    <source>
        <strain evidence="9 10">DSM 28175</strain>
    </source>
</reference>
<evidence type="ECO:0000256" key="3">
    <source>
        <dbReference type="ARBA" id="ARBA00023295"/>
    </source>
</evidence>
<keyword evidence="4 6" id="KW-0624">Polysaccharide degradation</keyword>
<feature type="domain" description="GH10" evidence="8">
    <location>
        <begin position="50"/>
        <end position="438"/>
    </location>
</feature>
<keyword evidence="3 6" id="KW-0326">Glycosidase</keyword>
<organism evidence="9 10">
    <name type="scientific">Mucilaginibacter auburnensis</name>
    <dbReference type="NCBI Taxonomy" id="1457233"/>
    <lineage>
        <taxon>Bacteria</taxon>
        <taxon>Pseudomonadati</taxon>
        <taxon>Bacteroidota</taxon>
        <taxon>Sphingobacteriia</taxon>
        <taxon>Sphingobacteriales</taxon>
        <taxon>Sphingobacteriaceae</taxon>
        <taxon>Mucilaginibacter</taxon>
    </lineage>
</organism>
<gene>
    <name evidence="9" type="ORF">CLV57_0249</name>
</gene>
<dbReference type="Proteomes" id="UP000242687">
    <property type="component" value="Unassembled WGS sequence"/>
</dbReference>
<evidence type="ECO:0000313" key="10">
    <source>
        <dbReference type="Proteomes" id="UP000242687"/>
    </source>
</evidence>
<keyword evidence="9" id="KW-0858">Xylan degradation</keyword>
<dbReference type="GO" id="GO:0031176">
    <property type="term" value="F:endo-1,4-beta-xylanase activity"/>
    <property type="evidence" value="ECO:0007669"/>
    <property type="project" value="UniProtKB-EC"/>
</dbReference>
<accession>A0A2H9VR26</accession>
<dbReference type="InterPro" id="IPR044846">
    <property type="entry name" value="GH10"/>
</dbReference>
<evidence type="ECO:0000256" key="6">
    <source>
        <dbReference type="RuleBase" id="RU361174"/>
    </source>
</evidence>
<keyword evidence="2 6" id="KW-0119">Carbohydrate metabolism</keyword>
<evidence type="ECO:0000256" key="2">
    <source>
        <dbReference type="ARBA" id="ARBA00023277"/>
    </source>
</evidence>
<keyword evidence="10" id="KW-1185">Reference proteome</keyword>
<dbReference type="SUPFAM" id="SSF51445">
    <property type="entry name" value="(Trans)glycosidases"/>
    <property type="match status" value="1"/>
</dbReference>
<feature type="compositionally biased region" description="Low complexity" evidence="7">
    <location>
        <begin position="364"/>
        <end position="377"/>
    </location>
</feature>
<comment type="similarity">
    <text evidence="6">Belongs to the glycosyl hydrolase 10 (cellulase F) family.</text>
</comment>
<proteinExistence type="inferred from homology"/>
<name>A0A2H9VR26_9SPHI</name>
<dbReference type="Pfam" id="PF00331">
    <property type="entry name" value="Glyco_hydro_10"/>
    <property type="match status" value="1"/>
</dbReference>
<dbReference type="PROSITE" id="PS51760">
    <property type="entry name" value="GH10_2"/>
    <property type="match status" value="1"/>
</dbReference>
<dbReference type="InterPro" id="IPR017853">
    <property type="entry name" value="GH"/>
</dbReference>
<evidence type="ECO:0000259" key="8">
    <source>
        <dbReference type="PROSITE" id="PS51760"/>
    </source>
</evidence>
<keyword evidence="1 6" id="KW-0378">Hydrolase</keyword>
<dbReference type="InterPro" id="IPR001000">
    <property type="entry name" value="GH10_dom"/>
</dbReference>
<dbReference type="RefSeq" id="WP_211290010.1">
    <property type="nucleotide sequence ID" value="NZ_PGFJ01000001.1"/>
</dbReference>
<evidence type="ECO:0000256" key="7">
    <source>
        <dbReference type="SAM" id="MobiDB-lite"/>
    </source>
</evidence>
<evidence type="ECO:0000256" key="5">
    <source>
        <dbReference type="PROSITE-ProRule" id="PRU10061"/>
    </source>
</evidence>
<dbReference type="PRINTS" id="PR00134">
    <property type="entry name" value="GLHYDRLASE10"/>
</dbReference>
<feature type="active site" description="Nucleophile" evidence="5">
    <location>
        <position position="292"/>
    </location>
</feature>
<dbReference type="GO" id="GO:0045493">
    <property type="term" value="P:xylan catabolic process"/>
    <property type="evidence" value="ECO:0007669"/>
    <property type="project" value="UniProtKB-KW"/>
</dbReference>
<comment type="catalytic activity">
    <reaction evidence="6">
        <text>Endohydrolysis of (1-&gt;4)-beta-D-xylosidic linkages in xylans.</text>
        <dbReference type="EC" id="3.2.1.8"/>
    </reaction>
</comment>
<dbReference type="Gene3D" id="3.20.20.80">
    <property type="entry name" value="Glycosidases"/>
    <property type="match status" value="1"/>
</dbReference>
<protein>
    <recommendedName>
        <fullName evidence="6">Beta-xylanase</fullName>
        <ecNumber evidence="6">3.2.1.8</ecNumber>
    </recommendedName>
</protein>
<dbReference type="SMART" id="SM00633">
    <property type="entry name" value="Glyco_10"/>
    <property type="match status" value="1"/>
</dbReference>
<dbReference type="EMBL" id="PGFJ01000001">
    <property type="protein sequence ID" value="PJJ83270.1"/>
    <property type="molecule type" value="Genomic_DNA"/>
</dbReference>
<evidence type="ECO:0000256" key="4">
    <source>
        <dbReference type="ARBA" id="ARBA00023326"/>
    </source>
</evidence>
<comment type="caution">
    <text evidence="9">The sequence shown here is derived from an EMBL/GenBank/DDBJ whole genome shotgun (WGS) entry which is preliminary data.</text>
</comment>